<organism evidence="1 2">
    <name type="scientific">Dentiscutata heterogama</name>
    <dbReference type="NCBI Taxonomy" id="1316150"/>
    <lineage>
        <taxon>Eukaryota</taxon>
        <taxon>Fungi</taxon>
        <taxon>Fungi incertae sedis</taxon>
        <taxon>Mucoromycota</taxon>
        <taxon>Glomeromycotina</taxon>
        <taxon>Glomeromycetes</taxon>
        <taxon>Diversisporales</taxon>
        <taxon>Gigasporaceae</taxon>
        <taxon>Dentiscutata</taxon>
    </lineage>
</organism>
<evidence type="ECO:0000313" key="2">
    <source>
        <dbReference type="Proteomes" id="UP000789702"/>
    </source>
</evidence>
<comment type="caution">
    <text evidence="1">The sequence shown here is derived from an EMBL/GenBank/DDBJ whole genome shotgun (WGS) entry which is preliminary data.</text>
</comment>
<gene>
    <name evidence="1" type="ORF">DHETER_LOCUS120</name>
</gene>
<sequence length="69" mass="7919">FFDTRTNLQNISDLENPQIDQQLSPTPLLPPAKKTKNHISPHNTRYNPYNCTKSGQIAIPLNPHQHNYP</sequence>
<dbReference type="EMBL" id="CAJVPU010000046">
    <property type="protein sequence ID" value="CAG8438980.1"/>
    <property type="molecule type" value="Genomic_DNA"/>
</dbReference>
<evidence type="ECO:0000313" key="1">
    <source>
        <dbReference type="EMBL" id="CAG8438980.1"/>
    </source>
</evidence>
<reference evidence="1" key="1">
    <citation type="submission" date="2021-06" db="EMBL/GenBank/DDBJ databases">
        <authorList>
            <person name="Kallberg Y."/>
            <person name="Tangrot J."/>
            <person name="Rosling A."/>
        </authorList>
    </citation>
    <scope>NUCLEOTIDE SEQUENCE</scope>
    <source>
        <strain evidence="1">IL203A</strain>
    </source>
</reference>
<keyword evidence="2" id="KW-1185">Reference proteome</keyword>
<feature type="non-terminal residue" evidence="1">
    <location>
        <position position="1"/>
    </location>
</feature>
<name>A0ACA9JVS3_9GLOM</name>
<proteinExistence type="predicted"/>
<protein>
    <submittedName>
        <fullName evidence="1">12630_t:CDS:1</fullName>
    </submittedName>
</protein>
<dbReference type="Proteomes" id="UP000789702">
    <property type="component" value="Unassembled WGS sequence"/>
</dbReference>
<accession>A0ACA9JVS3</accession>